<reference evidence="1 2" key="2">
    <citation type="submission" date="2018-11" db="EMBL/GenBank/DDBJ databases">
        <authorList>
            <consortium name="Pathogen Informatics"/>
        </authorList>
    </citation>
    <scope>NUCLEOTIDE SEQUENCE [LARGE SCALE GENOMIC DNA]</scope>
</reference>
<reference evidence="3" key="1">
    <citation type="submission" date="2017-02" db="UniProtKB">
        <authorList>
            <consortium name="WormBaseParasite"/>
        </authorList>
    </citation>
    <scope>IDENTIFICATION</scope>
</reference>
<evidence type="ECO:0000313" key="1">
    <source>
        <dbReference type="EMBL" id="VDO12794.1"/>
    </source>
</evidence>
<protein>
    <submittedName>
        <fullName evidence="1 3">Uncharacterized protein</fullName>
    </submittedName>
</protein>
<evidence type="ECO:0000313" key="3">
    <source>
        <dbReference type="WBParaSite" id="BTMF_0000322701-mRNA-1"/>
    </source>
</evidence>
<gene>
    <name evidence="1" type="ORF">BTMF_LOCUS2542</name>
</gene>
<dbReference type="AlphaFoldDB" id="A0A0R3QA61"/>
<dbReference type="EMBL" id="UZAG01002112">
    <property type="protein sequence ID" value="VDO12794.1"/>
    <property type="molecule type" value="Genomic_DNA"/>
</dbReference>
<organism evidence="3">
    <name type="scientific">Brugia timori</name>
    <dbReference type="NCBI Taxonomy" id="42155"/>
    <lineage>
        <taxon>Eukaryota</taxon>
        <taxon>Metazoa</taxon>
        <taxon>Ecdysozoa</taxon>
        <taxon>Nematoda</taxon>
        <taxon>Chromadorea</taxon>
        <taxon>Rhabditida</taxon>
        <taxon>Spirurina</taxon>
        <taxon>Spiruromorpha</taxon>
        <taxon>Filarioidea</taxon>
        <taxon>Onchocercidae</taxon>
        <taxon>Brugia</taxon>
    </lineage>
</organism>
<sequence>MAFTIIGSIKTVKDRLERLLNEVKTMDIQSPDPTLPNHERLEINKTKNRLIDEKILRLQMCTDSIEALNKQWIEVPKNPKRKKKMKKTTHK</sequence>
<dbReference type="WBParaSite" id="BTMF_0000322701-mRNA-1">
    <property type="protein sequence ID" value="BTMF_0000322701-mRNA-1"/>
    <property type="gene ID" value="BTMF_0000322701"/>
</dbReference>
<accession>A0A0R3QA61</accession>
<dbReference type="Proteomes" id="UP000280834">
    <property type="component" value="Unassembled WGS sequence"/>
</dbReference>
<proteinExistence type="predicted"/>
<keyword evidence="2" id="KW-1185">Reference proteome</keyword>
<name>A0A0R3QA61_9BILA</name>
<evidence type="ECO:0000313" key="2">
    <source>
        <dbReference type="Proteomes" id="UP000280834"/>
    </source>
</evidence>